<dbReference type="Pfam" id="PF04264">
    <property type="entry name" value="YceI"/>
    <property type="match status" value="1"/>
</dbReference>
<reference evidence="4" key="1">
    <citation type="submission" date="2016-10" db="EMBL/GenBank/DDBJ databases">
        <authorList>
            <person name="Varghese N."/>
            <person name="Submissions S."/>
        </authorList>
    </citation>
    <scope>NUCLEOTIDE SEQUENCE [LARGE SCALE GENOMIC DNA]</scope>
    <source>
        <strain evidence="4">MO64</strain>
    </source>
</reference>
<feature type="chain" id="PRO_5011762130" evidence="1">
    <location>
        <begin position="26"/>
        <end position="206"/>
    </location>
</feature>
<dbReference type="RefSeq" id="WP_092702162.1">
    <property type="nucleotide sequence ID" value="NZ_FOSR01000003.1"/>
</dbReference>
<dbReference type="PANTHER" id="PTHR34406">
    <property type="entry name" value="PROTEIN YCEI"/>
    <property type="match status" value="1"/>
</dbReference>
<accession>A0A1I4A2V4</accession>
<dbReference type="InterPro" id="IPR007372">
    <property type="entry name" value="Lipid/polyisoprenoid-bd_YceI"/>
</dbReference>
<sequence length="206" mass="22698">MPRFRPTCWLSFALAILLLPAAAQAAMHTYRYDTVHSQIVFSIDHDGYSRPFGRLRIAHGWLRFDPDDWSHASTVLDIDMGSADMGDAKWNDAVCGGSLLDCSHERYAHFVSTSVERKDASHGVLHGELTLHGVTRPVTLPFTLNRLARTIFGMHVVAGFSATATLDRTAFGITAFPNAIGHNVAVWLELEAIRDDHIDTTSGAKP</sequence>
<dbReference type="InterPro" id="IPR036761">
    <property type="entry name" value="TTHA0802/YceI-like_sf"/>
</dbReference>
<name>A0A1I4A2V4_9GAMM</name>
<gene>
    <name evidence="3" type="ORF">SAMN05192579_103237</name>
</gene>
<feature type="signal peptide" evidence="1">
    <location>
        <begin position="1"/>
        <end position="25"/>
    </location>
</feature>
<keyword evidence="4" id="KW-1185">Reference proteome</keyword>
<dbReference type="SMART" id="SM00867">
    <property type="entry name" value="YceI"/>
    <property type="match status" value="1"/>
</dbReference>
<feature type="domain" description="Lipid/polyisoprenoid-binding YceI-like" evidence="2">
    <location>
        <begin position="29"/>
        <end position="193"/>
    </location>
</feature>
<proteinExistence type="predicted"/>
<evidence type="ECO:0000259" key="2">
    <source>
        <dbReference type="SMART" id="SM00867"/>
    </source>
</evidence>
<organism evidence="3 4">
    <name type="scientific">Rhodanobacter glycinis</name>
    <dbReference type="NCBI Taxonomy" id="582702"/>
    <lineage>
        <taxon>Bacteria</taxon>
        <taxon>Pseudomonadati</taxon>
        <taxon>Pseudomonadota</taxon>
        <taxon>Gammaproteobacteria</taxon>
        <taxon>Lysobacterales</taxon>
        <taxon>Rhodanobacteraceae</taxon>
        <taxon>Rhodanobacter</taxon>
    </lineage>
</organism>
<evidence type="ECO:0000313" key="3">
    <source>
        <dbReference type="EMBL" id="SFK50580.1"/>
    </source>
</evidence>
<dbReference type="EMBL" id="FOSR01000003">
    <property type="protein sequence ID" value="SFK50580.1"/>
    <property type="molecule type" value="Genomic_DNA"/>
</dbReference>
<dbReference type="AlphaFoldDB" id="A0A1I4A2V4"/>
<dbReference type="PANTHER" id="PTHR34406:SF1">
    <property type="entry name" value="PROTEIN YCEI"/>
    <property type="match status" value="1"/>
</dbReference>
<protein>
    <submittedName>
        <fullName evidence="3">Polyisoprenoid-binding protein YceI</fullName>
    </submittedName>
</protein>
<keyword evidence="1" id="KW-0732">Signal</keyword>
<evidence type="ECO:0000256" key="1">
    <source>
        <dbReference type="SAM" id="SignalP"/>
    </source>
</evidence>
<dbReference type="SUPFAM" id="SSF101874">
    <property type="entry name" value="YceI-like"/>
    <property type="match status" value="1"/>
</dbReference>
<evidence type="ECO:0000313" key="4">
    <source>
        <dbReference type="Proteomes" id="UP000198725"/>
    </source>
</evidence>
<dbReference type="Proteomes" id="UP000198725">
    <property type="component" value="Unassembled WGS sequence"/>
</dbReference>
<dbReference type="Gene3D" id="2.40.128.110">
    <property type="entry name" value="Lipid/polyisoprenoid-binding, YceI-like"/>
    <property type="match status" value="1"/>
</dbReference>